<keyword evidence="3 11" id="KW-0812">Transmembrane</keyword>
<proteinExistence type="predicted"/>
<feature type="transmembrane region" description="Helical" evidence="11">
    <location>
        <begin position="447"/>
        <end position="470"/>
    </location>
</feature>
<comment type="subcellular location">
    <subcellularLocation>
        <location evidence="1">Cell membrane</location>
        <topology evidence="1">Multi-pass membrane protein</topology>
    </subcellularLocation>
</comment>
<accession>A0A3B4VQR4</accession>
<dbReference type="Proteomes" id="UP000261420">
    <property type="component" value="Unplaced"/>
</dbReference>
<protein>
    <recommendedName>
        <fullName evidence="13">Receptor ligand binding region domain-containing protein</fullName>
    </recommendedName>
</protein>
<evidence type="ECO:0000256" key="2">
    <source>
        <dbReference type="ARBA" id="ARBA00022475"/>
    </source>
</evidence>
<dbReference type="GO" id="GO:0005886">
    <property type="term" value="C:plasma membrane"/>
    <property type="evidence" value="ECO:0007669"/>
    <property type="project" value="UniProtKB-SubCell"/>
</dbReference>
<evidence type="ECO:0000256" key="3">
    <source>
        <dbReference type="ARBA" id="ARBA00022692"/>
    </source>
</evidence>
<feature type="signal peptide" evidence="12">
    <location>
        <begin position="1"/>
        <end position="20"/>
    </location>
</feature>
<evidence type="ECO:0000256" key="5">
    <source>
        <dbReference type="ARBA" id="ARBA00022989"/>
    </source>
</evidence>
<evidence type="ECO:0000256" key="9">
    <source>
        <dbReference type="ARBA" id="ARBA00023180"/>
    </source>
</evidence>
<keyword evidence="4 12" id="KW-0732">Signal</keyword>
<evidence type="ECO:0000256" key="6">
    <source>
        <dbReference type="ARBA" id="ARBA00023040"/>
    </source>
</evidence>
<dbReference type="FunFam" id="3.40.50.2300:FF:000682">
    <property type="entry name" value="Vomeronasal 2 receptor, x4"/>
    <property type="match status" value="1"/>
</dbReference>
<evidence type="ECO:0000256" key="12">
    <source>
        <dbReference type="SAM" id="SignalP"/>
    </source>
</evidence>
<dbReference type="OMA" id="VESENHM"/>
<keyword evidence="5 11" id="KW-1133">Transmembrane helix</keyword>
<keyword evidence="7 11" id="KW-0472">Membrane</keyword>
<evidence type="ECO:0000256" key="8">
    <source>
        <dbReference type="ARBA" id="ARBA00023170"/>
    </source>
</evidence>
<dbReference type="PANTHER" id="PTHR24061:SF418">
    <property type="entry name" value="C-FAMILY ODORANT RECEPTOR OLFCQ19-RELATED"/>
    <property type="match status" value="1"/>
</dbReference>
<dbReference type="GeneTree" id="ENSGT00940000162782"/>
<feature type="domain" description="Receptor ligand binding region" evidence="13">
    <location>
        <begin position="86"/>
        <end position="442"/>
    </location>
</feature>
<dbReference type="Ensembl" id="ENSSDUT00000033540.1">
    <property type="protein sequence ID" value="ENSSDUP00000032977.1"/>
    <property type="gene ID" value="ENSSDUG00000023687.1"/>
</dbReference>
<name>A0A3B4VQR4_SERDU</name>
<evidence type="ECO:0000256" key="10">
    <source>
        <dbReference type="ARBA" id="ARBA00023224"/>
    </source>
</evidence>
<evidence type="ECO:0000256" key="7">
    <source>
        <dbReference type="ARBA" id="ARBA00023136"/>
    </source>
</evidence>
<organism evidence="14 15">
    <name type="scientific">Seriola dumerili</name>
    <name type="common">Greater amberjack</name>
    <name type="synonym">Caranx dumerili</name>
    <dbReference type="NCBI Taxonomy" id="41447"/>
    <lineage>
        <taxon>Eukaryota</taxon>
        <taxon>Metazoa</taxon>
        <taxon>Chordata</taxon>
        <taxon>Craniata</taxon>
        <taxon>Vertebrata</taxon>
        <taxon>Euteleostomi</taxon>
        <taxon>Actinopterygii</taxon>
        <taxon>Neopterygii</taxon>
        <taxon>Teleostei</taxon>
        <taxon>Neoteleostei</taxon>
        <taxon>Acanthomorphata</taxon>
        <taxon>Carangaria</taxon>
        <taxon>Carangiformes</taxon>
        <taxon>Carangidae</taxon>
        <taxon>Seriola</taxon>
    </lineage>
</organism>
<dbReference type="InterPro" id="IPR028082">
    <property type="entry name" value="Peripla_BP_I"/>
</dbReference>
<dbReference type="InterPro" id="IPR000068">
    <property type="entry name" value="GPCR_3_Ca_sens_rcpt-rel"/>
</dbReference>
<sequence>MWTFFDTSLLIMLYTCFSSAVSSSLYFSSCRLQGQFNLNGMHKAGDVALGGLFGIHYFSTHPDLSFTSEPQQPTCHGFDVLGFKQAQTMAFTVDEINRNSHLLPNVTLGYSVYDNCNTLGIGFRAAFSLASGQEEQVTLHETCVGIPPVLGIVGDDSSTRSIAISTVLGLYRVPLVSYFSTCSCLSDRQKFPSFFRTIPSDAFQVRAIIQILKHFGWTWAGLLISDDDYGLHAARSFQTDLGTSGGGCLAYLEVLPEGDDPAEIRRIVDVIKKSTARVVIVFAHEGHIINLMEEVWLEIQLDYNVTGLQWMASEAWTSSTTLQTPHLMPYLGGTLGIAIRRGEIPGLREFMLQIRPDLHHNNSYTNNMFWEYTFKCRFAPPPAGWVEAGGALCTGQENLENMETEFLDILNLRPEYNVYKAVYALAYALNDMIKNVQLKNVRKNITMLQIIFLLCIHSNIICLIDGVLLCQITTLKGYN</sequence>
<reference evidence="14" key="1">
    <citation type="submission" date="2025-08" db="UniProtKB">
        <authorList>
            <consortium name="Ensembl"/>
        </authorList>
    </citation>
    <scope>IDENTIFICATION</scope>
</reference>
<dbReference type="Pfam" id="PF01094">
    <property type="entry name" value="ANF_receptor"/>
    <property type="match status" value="1"/>
</dbReference>
<evidence type="ECO:0000313" key="15">
    <source>
        <dbReference type="Proteomes" id="UP000261420"/>
    </source>
</evidence>
<evidence type="ECO:0000313" key="14">
    <source>
        <dbReference type="Ensembl" id="ENSSDUP00000032977.1"/>
    </source>
</evidence>
<evidence type="ECO:0000256" key="1">
    <source>
        <dbReference type="ARBA" id="ARBA00004651"/>
    </source>
</evidence>
<dbReference type="FunFam" id="3.40.50.2300:FF:000016">
    <property type="entry name" value="Taste 1 receptor member 2"/>
    <property type="match status" value="1"/>
</dbReference>
<dbReference type="PANTHER" id="PTHR24061">
    <property type="entry name" value="CALCIUM-SENSING RECEPTOR-RELATED"/>
    <property type="match status" value="1"/>
</dbReference>
<feature type="chain" id="PRO_5017339740" description="Receptor ligand binding region domain-containing protein" evidence="12">
    <location>
        <begin position="21"/>
        <end position="479"/>
    </location>
</feature>
<dbReference type="AlphaFoldDB" id="A0A3B4VQR4"/>
<dbReference type="InterPro" id="IPR000337">
    <property type="entry name" value="GPCR_3"/>
</dbReference>
<reference evidence="14" key="2">
    <citation type="submission" date="2025-09" db="UniProtKB">
        <authorList>
            <consortium name="Ensembl"/>
        </authorList>
    </citation>
    <scope>IDENTIFICATION</scope>
</reference>
<dbReference type="GO" id="GO:0004930">
    <property type="term" value="F:G protein-coupled receptor activity"/>
    <property type="evidence" value="ECO:0007669"/>
    <property type="project" value="UniProtKB-KW"/>
</dbReference>
<keyword evidence="2" id="KW-1003">Cell membrane</keyword>
<keyword evidence="10" id="KW-0807">Transducer</keyword>
<dbReference type="Gene3D" id="3.40.50.2300">
    <property type="match status" value="2"/>
</dbReference>
<dbReference type="InterPro" id="IPR001828">
    <property type="entry name" value="ANF_lig-bd_rcpt"/>
</dbReference>
<keyword evidence="9" id="KW-0325">Glycoprotein</keyword>
<keyword evidence="8" id="KW-0675">Receptor</keyword>
<keyword evidence="6" id="KW-0297">G-protein coupled receptor</keyword>
<dbReference type="PRINTS" id="PR00248">
    <property type="entry name" value="GPCRMGR"/>
</dbReference>
<evidence type="ECO:0000256" key="4">
    <source>
        <dbReference type="ARBA" id="ARBA00022729"/>
    </source>
</evidence>
<evidence type="ECO:0000256" key="11">
    <source>
        <dbReference type="SAM" id="Phobius"/>
    </source>
</evidence>
<evidence type="ECO:0000259" key="13">
    <source>
        <dbReference type="Pfam" id="PF01094"/>
    </source>
</evidence>
<keyword evidence="15" id="KW-1185">Reference proteome</keyword>
<dbReference type="SUPFAM" id="SSF53822">
    <property type="entry name" value="Periplasmic binding protein-like I"/>
    <property type="match status" value="1"/>
</dbReference>